<sequence>MPSRIAPTPLPFGLSESGLPAPDSAQFTQDSGNASAELLLQLASGDWLGDPATASSDSGATLRELAAALRDAGPGEAAQGSPLRIGDALVALRRLPFLSTRIEGAAPAWSAGLAAEQRIGPLADQLGRPFWLDLFRPLRQLRFVRSHGGPPLLSLPIVQAPWALGGAQLRAGQTLTLGAGSLWFAASLFAVAPPNVYCGVRIARGSLRFSVDLSLDADEVLLPPGVAFDLTVDFDTAAAAPAPGSVLAATGRRAPDGLAIGLGPGGATIAVAGDAGLGLGATTVTLAPAAGAARYRPDLNRLVVPMTPDRAKVALGTIGSTLFGPSGTATVTAAGLALPAAVLDPAHLGQASGAGALMLELEAGLAATWHGEPRPVELGPVLILLDETRLALSGQAARATGRALRPPLAPLSAPATLAYARIDKSAVHFLAGADGAESLALTARVDVRLPKPVDVAGNRVGLTLAAAQLVITTTPAGQRSLSVLGLALASTQERPLAFALTNAVMRATRPRAFFMLGNLDGERIVEGLALTAYGMGGLLPSLPDPYAANTPLGTRFVAAGSQGFLLSQFQFGPAGEKLGFVLPQSLAVAPALAGPGVAGITGPAMATATAPVNYGDLFDFEAQNKIVLLDVSSNASRFGVAVRPPRRGKQDSAGSAPLKPVTVQGLDLALDGRMLVLLTLPAVQWEPVRNVPGPEPFPDEVRFANSGVPTIIDVPGVELVRINPLAAYDSILDNFAKDHPQPSRARFTLPFGMVADARLEAASPAGRGVQVGEVRPEGDGLQGAHQLRIGAVDPALVPGATPALPGFIAQLTVAEPVGGGAPASILGASVTTIVNGYLGIGQATALVPLTRIDLSGHGESLFSNWANPDDPETGVAAAEFQVLNGRAAHEVIQVKSILLPYFVPVVRIITLERKGNAVFTREDSGWLAAGDGRYRAAPGSGIVVHPGVVRRATYVSNIRETGSAIPAGGMDFVAVYFDTDLILDGAAAPVPARRQLGYVKLSIPMLTPPVYAALITAAGTMGGALDTSIQIASGRQRMRLHRVGVGIAAPEFAMTAWGGLSFPAGGDWSVLEAANPLDAPAAIAAERGLPLIRHGAAGAPSVAPYRFADPEDLFNEATPHRDYGLLHSMGTQRAFFRRPRIEAAAPHRIVSSQRPVVADPLILATSTGAFPRQADAIPFPNAAYALEARADGSWVLDAPASFPAGVARRTIRSAGTVRSDLDYSGATVTYTLDTAEPIPWRFVLDDALKIMAHTAMGDLLSMAADIDAEAGRATRFADPALRIGGPFDIVQDLLTILEDLGIPARPEVRMTNEWKLSVALDVPFVDAAGEDFQVPPGDPLPTIKFADTGVKVEVAVAPKADEASLTLHGSPMFAIKSVPGLYVVAIIEFELKLSTETGTTYGFLIGVGIAYSLEAGPFELEGLFAITFFAVFGDTVLGYGVGFLVKLSAELPPIVSIELSLEGKLARLVAHKGLADETVFQVAKLVFAIEVSIFLVFNISLEVETSKIEVIRGPLLESDAPDVI</sequence>
<dbReference type="EMBL" id="CP065053">
    <property type="protein sequence ID" value="QPI48702.1"/>
    <property type="molecule type" value="Genomic_DNA"/>
</dbReference>
<organism evidence="2 3">
    <name type="scientific">Massilia antarctica</name>
    <dbReference type="NCBI Taxonomy" id="2765360"/>
    <lineage>
        <taxon>Bacteria</taxon>
        <taxon>Pseudomonadati</taxon>
        <taxon>Pseudomonadota</taxon>
        <taxon>Betaproteobacteria</taxon>
        <taxon>Burkholderiales</taxon>
        <taxon>Oxalobacteraceae</taxon>
        <taxon>Telluria group</taxon>
        <taxon>Massilia</taxon>
    </lineage>
</organism>
<evidence type="ECO:0008006" key="4">
    <source>
        <dbReference type="Google" id="ProtNLM"/>
    </source>
</evidence>
<gene>
    <name evidence="2" type="ORF">IV454_24780</name>
</gene>
<dbReference type="RefSeq" id="WP_206088296.1">
    <property type="nucleotide sequence ID" value="NZ_CP065053.1"/>
</dbReference>
<name>A0AA48WAA4_9BURK</name>
<protein>
    <recommendedName>
        <fullName evidence="4">LysM domain-containing protein</fullName>
    </recommendedName>
</protein>
<evidence type="ECO:0000256" key="1">
    <source>
        <dbReference type="SAM" id="MobiDB-lite"/>
    </source>
</evidence>
<dbReference type="Proteomes" id="UP000662888">
    <property type="component" value="Chromosome"/>
</dbReference>
<reference evidence="2 3" key="1">
    <citation type="submission" date="2020-11" db="EMBL/GenBank/DDBJ databases">
        <authorList>
            <person name="Sun Q."/>
        </authorList>
    </citation>
    <scope>NUCLEOTIDE SEQUENCE [LARGE SCALE GENOMIC DNA]</scope>
    <source>
        <strain evidence="2 3">P8398</strain>
    </source>
</reference>
<proteinExistence type="predicted"/>
<evidence type="ECO:0000313" key="2">
    <source>
        <dbReference type="EMBL" id="QPI48702.1"/>
    </source>
</evidence>
<accession>A0AA48WAA4</accession>
<feature type="region of interest" description="Disordered" evidence="1">
    <location>
        <begin position="1"/>
        <end position="28"/>
    </location>
</feature>
<keyword evidence="3" id="KW-1185">Reference proteome</keyword>
<evidence type="ECO:0000313" key="3">
    <source>
        <dbReference type="Proteomes" id="UP000662888"/>
    </source>
</evidence>